<dbReference type="GO" id="GO:0016740">
    <property type="term" value="F:transferase activity"/>
    <property type="evidence" value="ECO:0007669"/>
    <property type="project" value="UniProtKB-KW"/>
</dbReference>
<dbReference type="Pfam" id="PF02515">
    <property type="entry name" value="CoA_transf_3"/>
    <property type="match status" value="1"/>
</dbReference>
<reference evidence="1 2" key="1">
    <citation type="submission" date="2016-10" db="EMBL/GenBank/DDBJ databases">
        <authorList>
            <person name="de Groot N.N."/>
        </authorList>
    </citation>
    <scope>NUCLEOTIDE SEQUENCE [LARGE SCALE GENOMIC DNA]</scope>
    <source>
        <strain evidence="1 2">JCM 11308</strain>
    </source>
</reference>
<dbReference type="Gene3D" id="3.30.1540.10">
    <property type="entry name" value="formyl-coa transferase, domain 3"/>
    <property type="match status" value="1"/>
</dbReference>
<evidence type="ECO:0000313" key="1">
    <source>
        <dbReference type="EMBL" id="SDE47373.1"/>
    </source>
</evidence>
<dbReference type="PANTHER" id="PTHR48228:SF5">
    <property type="entry name" value="ALPHA-METHYLACYL-COA RACEMASE"/>
    <property type="match status" value="1"/>
</dbReference>
<keyword evidence="1" id="KW-0808">Transferase</keyword>
<dbReference type="InterPro" id="IPR044855">
    <property type="entry name" value="CoA-Trfase_III_dom3_sf"/>
</dbReference>
<evidence type="ECO:0000313" key="2">
    <source>
        <dbReference type="Proteomes" id="UP000199417"/>
    </source>
</evidence>
<keyword evidence="2" id="KW-1185">Reference proteome</keyword>
<dbReference type="Gene3D" id="3.40.50.10540">
    <property type="entry name" value="Crotonobetainyl-coa:carnitine coa-transferase, domain 1"/>
    <property type="match status" value="1"/>
</dbReference>
<dbReference type="EMBL" id="FNAB01000018">
    <property type="protein sequence ID" value="SDE47373.1"/>
    <property type="molecule type" value="Genomic_DNA"/>
</dbReference>
<dbReference type="InterPro" id="IPR023606">
    <property type="entry name" value="CoA-Trfase_III_dom_1_sf"/>
</dbReference>
<dbReference type="PANTHER" id="PTHR48228">
    <property type="entry name" value="SUCCINYL-COA--D-CITRAMALATE COA-TRANSFERASE"/>
    <property type="match status" value="1"/>
</dbReference>
<organism evidence="1 2">
    <name type="scientific">Rhodococcus tukisamuensis</name>
    <dbReference type="NCBI Taxonomy" id="168276"/>
    <lineage>
        <taxon>Bacteria</taxon>
        <taxon>Bacillati</taxon>
        <taxon>Actinomycetota</taxon>
        <taxon>Actinomycetes</taxon>
        <taxon>Mycobacteriales</taxon>
        <taxon>Nocardiaceae</taxon>
        <taxon>Rhodococcus</taxon>
    </lineage>
</organism>
<dbReference type="Proteomes" id="UP000199417">
    <property type="component" value="Unassembled WGS sequence"/>
</dbReference>
<proteinExistence type="predicted"/>
<accession>A0A1G7D770</accession>
<dbReference type="RefSeq" id="WP_072846429.1">
    <property type="nucleotide sequence ID" value="NZ_FNAB01000018.1"/>
</dbReference>
<sequence length="387" mass="40420">MAEPLLAGVRVVESASLLTGATVGMMLADLGADVVKVEPPHGDLIRWALGQVTAGYSPAHLQLNRNKRAITLDMRTPEGAARFRRLLEGAAVFVDGNAPGTLAKMGLPDPVLAQLNPGLVHCSVSGYGVSGPYSAIPTHGLMMSALVGANPTTVAADGTLGAAEREGASISGRGGDAAVAAGSAAATAICAALVRRERRGIGARIDVSGADALLTQSMIPVVYQANLDRIADTTTLPLLSDGTGGPRYRLYATGDRRAVAFTALEPKFWARFCRAVGREDLIDASPDGVDLEHTLTEIFATRTQQQWISLAIDAGLAIGPVRSTLGEMSGDEHLRHRGVFVDAEHPVAGPFTYVGMPGLVDHAPFEVRLPAPALGEHNDAFEDGWPS</sequence>
<name>A0A1G7D770_9NOCA</name>
<gene>
    <name evidence="1" type="ORF">SAMN05444580_11847</name>
</gene>
<protein>
    <submittedName>
        <fullName evidence="1">Crotonobetainyl-CoA:carnitine CoA-transferase CaiB</fullName>
    </submittedName>
</protein>
<dbReference type="SUPFAM" id="SSF89796">
    <property type="entry name" value="CoA-transferase family III (CaiB/BaiF)"/>
    <property type="match status" value="1"/>
</dbReference>
<dbReference type="InterPro" id="IPR003673">
    <property type="entry name" value="CoA-Trfase_fam_III"/>
</dbReference>
<dbReference type="STRING" id="168276.SAMN05444580_11847"/>
<dbReference type="InterPro" id="IPR050509">
    <property type="entry name" value="CoA-transferase_III"/>
</dbReference>
<dbReference type="AlphaFoldDB" id="A0A1G7D770"/>